<dbReference type="Proteomes" id="UP000077881">
    <property type="component" value="Unassembled WGS sequence"/>
</dbReference>
<dbReference type="STRING" id="217031.ABB05_13155"/>
<sequence>MVKKTANWMVIRKEIIYIMMEKKFVSTVISRFTCLVHPFRCIYSYTFFKSKFKAIYGWPKTIQE</sequence>
<dbReference type="AlphaFoldDB" id="A0A177ZQ75"/>
<name>A0A177ZQ75_9BACI</name>
<organism evidence="1 2">
    <name type="scientific">Lederbergia galactosidilytica</name>
    <dbReference type="NCBI Taxonomy" id="217031"/>
    <lineage>
        <taxon>Bacteria</taxon>
        <taxon>Bacillati</taxon>
        <taxon>Bacillota</taxon>
        <taxon>Bacilli</taxon>
        <taxon>Bacillales</taxon>
        <taxon>Bacillaceae</taxon>
        <taxon>Lederbergia</taxon>
    </lineage>
</organism>
<gene>
    <name evidence="1" type="ORF">ABB05_13155</name>
</gene>
<dbReference type="EMBL" id="LDJR01000052">
    <property type="protein sequence ID" value="OAK70117.1"/>
    <property type="molecule type" value="Genomic_DNA"/>
</dbReference>
<keyword evidence="2" id="KW-1185">Reference proteome</keyword>
<comment type="caution">
    <text evidence="1">The sequence shown here is derived from an EMBL/GenBank/DDBJ whole genome shotgun (WGS) entry which is preliminary data.</text>
</comment>
<protein>
    <submittedName>
        <fullName evidence="1">Uncharacterized protein</fullName>
    </submittedName>
</protein>
<reference evidence="1 2" key="1">
    <citation type="submission" date="2015-05" db="EMBL/GenBank/DDBJ databases">
        <title>Comparison of genome.</title>
        <authorList>
            <person name="Zheng Z."/>
            <person name="Sun M."/>
        </authorList>
    </citation>
    <scope>NUCLEOTIDE SEQUENCE [LARGE SCALE GENOMIC DNA]</scope>
    <source>
        <strain evidence="1 2">G25-74</strain>
    </source>
</reference>
<proteinExistence type="predicted"/>
<accession>A0A177ZQ75</accession>
<evidence type="ECO:0000313" key="2">
    <source>
        <dbReference type="Proteomes" id="UP000077881"/>
    </source>
</evidence>
<evidence type="ECO:0000313" key="1">
    <source>
        <dbReference type="EMBL" id="OAK70117.1"/>
    </source>
</evidence>
<dbReference type="PATRIC" id="fig|217031.6.peg.2833"/>